<keyword evidence="6 9" id="KW-1133">Transmembrane helix</keyword>
<dbReference type="PANTHER" id="PTHR11795">
    <property type="entry name" value="BRANCHED-CHAIN AMINO ACID TRANSPORT SYSTEM PERMEASE PROTEIN LIVH"/>
    <property type="match status" value="1"/>
</dbReference>
<dbReference type="GO" id="GO:0006865">
    <property type="term" value="P:amino acid transport"/>
    <property type="evidence" value="ECO:0007669"/>
    <property type="project" value="UniProtKB-KW"/>
</dbReference>
<dbReference type="PANTHER" id="PTHR11795:SF447">
    <property type="entry name" value="ABC TRANSPORTER PERMEASE PROTEIN"/>
    <property type="match status" value="1"/>
</dbReference>
<evidence type="ECO:0000256" key="4">
    <source>
        <dbReference type="ARBA" id="ARBA00022692"/>
    </source>
</evidence>
<evidence type="ECO:0000256" key="2">
    <source>
        <dbReference type="ARBA" id="ARBA00022448"/>
    </source>
</evidence>
<keyword evidence="7 9" id="KW-0472">Membrane</keyword>
<feature type="transmembrane region" description="Helical" evidence="9">
    <location>
        <begin position="239"/>
        <end position="263"/>
    </location>
</feature>
<keyword evidence="4 9" id="KW-0812">Transmembrane</keyword>
<dbReference type="OrthoDB" id="9807115at2"/>
<evidence type="ECO:0000256" key="5">
    <source>
        <dbReference type="ARBA" id="ARBA00022970"/>
    </source>
</evidence>
<evidence type="ECO:0000256" key="8">
    <source>
        <dbReference type="ARBA" id="ARBA00037998"/>
    </source>
</evidence>
<comment type="caution">
    <text evidence="10">The sequence shown here is derived from an EMBL/GenBank/DDBJ whole genome shotgun (WGS) entry which is preliminary data.</text>
</comment>
<dbReference type="EMBL" id="LNCU01000118">
    <property type="protein sequence ID" value="KWV46234.1"/>
    <property type="molecule type" value="Genomic_DNA"/>
</dbReference>
<dbReference type="InterPro" id="IPR052157">
    <property type="entry name" value="BCAA_transport_permease"/>
</dbReference>
<dbReference type="Proteomes" id="UP000057737">
    <property type="component" value="Unassembled WGS sequence"/>
</dbReference>
<feature type="transmembrane region" description="Helical" evidence="9">
    <location>
        <begin position="77"/>
        <end position="101"/>
    </location>
</feature>
<reference evidence="10 11" key="1">
    <citation type="submission" date="2015-11" db="EMBL/GenBank/DDBJ databases">
        <title>Draft Genome Sequence of the Strain BR 10303 (Bradyrhizobium sp.) isolated from nodules of Centrolobium paraense.</title>
        <authorList>
            <person name="Zelli J.E."/>
            <person name="Simoes-Araujo J.L."/>
            <person name="Barauna A.C."/>
            <person name="Silva K."/>
        </authorList>
    </citation>
    <scope>NUCLEOTIDE SEQUENCE [LARGE SCALE GENOMIC DNA]</scope>
    <source>
        <strain evidence="10 11">BR 10303</strain>
    </source>
</reference>
<gene>
    <name evidence="10" type="ORF">AS156_21995</name>
</gene>
<sequence>MFGDYSISDLGAILAMQGFAGLILFSVYVLMALGLAIIFGQMGVINMAHGEFMILGAYVTWMTSSAVQSVAPWLFPGYFFIAMMLAFVASGALGMLVEWALIRHLYKRPLDTLLATWGLSLILQQAYRSIFGAREVGVELPEWMMGSWQATDAIQIPINGMFVMGLTILITIAVFYILFWSSWGKQVRAVVQNRVMAGAVGINTEKVDRYTFALGCGIAGIAGSAFTMIGSTGPTAGQLYIVDTFLVVVFGGAASLFGTIASAFSISQTQSTLEFFLSGSMAKVITLLTIVAILMVRPQGLFALKVRK</sequence>
<dbReference type="GO" id="GO:0005886">
    <property type="term" value="C:plasma membrane"/>
    <property type="evidence" value="ECO:0007669"/>
    <property type="project" value="UniProtKB-SubCell"/>
</dbReference>
<comment type="subcellular location">
    <subcellularLocation>
        <location evidence="1">Cell membrane</location>
        <topology evidence="1">Multi-pass membrane protein</topology>
    </subcellularLocation>
</comment>
<organism evidence="10 11">
    <name type="scientific">Bradyrhizobium macuxiense</name>
    <dbReference type="NCBI Taxonomy" id="1755647"/>
    <lineage>
        <taxon>Bacteria</taxon>
        <taxon>Pseudomonadati</taxon>
        <taxon>Pseudomonadota</taxon>
        <taxon>Alphaproteobacteria</taxon>
        <taxon>Hyphomicrobiales</taxon>
        <taxon>Nitrobacteraceae</taxon>
        <taxon>Bradyrhizobium</taxon>
    </lineage>
</organism>
<evidence type="ECO:0000256" key="9">
    <source>
        <dbReference type="SAM" id="Phobius"/>
    </source>
</evidence>
<feature type="transmembrane region" description="Helical" evidence="9">
    <location>
        <begin position="212"/>
        <end position="233"/>
    </location>
</feature>
<dbReference type="RefSeq" id="WP_066514601.1">
    <property type="nucleotide sequence ID" value="NZ_LNCU01000118.1"/>
</dbReference>
<keyword evidence="3" id="KW-1003">Cell membrane</keyword>
<evidence type="ECO:0000256" key="1">
    <source>
        <dbReference type="ARBA" id="ARBA00004651"/>
    </source>
</evidence>
<feature type="transmembrane region" description="Helical" evidence="9">
    <location>
        <begin position="113"/>
        <end position="133"/>
    </location>
</feature>
<dbReference type="GO" id="GO:0022857">
    <property type="term" value="F:transmembrane transporter activity"/>
    <property type="evidence" value="ECO:0007669"/>
    <property type="project" value="InterPro"/>
</dbReference>
<evidence type="ECO:0000256" key="3">
    <source>
        <dbReference type="ARBA" id="ARBA00022475"/>
    </source>
</evidence>
<keyword evidence="11" id="KW-1185">Reference proteome</keyword>
<dbReference type="InterPro" id="IPR001851">
    <property type="entry name" value="ABC_transp_permease"/>
</dbReference>
<dbReference type="CDD" id="cd06582">
    <property type="entry name" value="TM_PBP1_LivH_like"/>
    <property type="match status" value="1"/>
</dbReference>
<feature type="transmembrane region" description="Helical" evidence="9">
    <location>
        <begin position="275"/>
        <end position="296"/>
    </location>
</feature>
<dbReference type="AlphaFoldDB" id="A0A120FHN8"/>
<keyword evidence="2" id="KW-0813">Transport</keyword>
<dbReference type="InterPro" id="IPR017779">
    <property type="entry name" value="ABC_UrtB_bac"/>
</dbReference>
<feature type="transmembrane region" description="Helical" evidence="9">
    <location>
        <begin position="52"/>
        <end position="71"/>
    </location>
</feature>
<evidence type="ECO:0000256" key="7">
    <source>
        <dbReference type="ARBA" id="ARBA00023136"/>
    </source>
</evidence>
<feature type="transmembrane region" description="Helical" evidence="9">
    <location>
        <begin position="153"/>
        <end position="179"/>
    </location>
</feature>
<name>A0A120FHN8_9BRAD</name>
<proteinExistence type="inferred from homology"/>
<evidence type="ECO:0000313" key="10">
    <source>
        <dbReference type="EMBL" id="KWV46234.1"/>
    </source>
</evidence>
<comment type="similarity">
    <text evidence="8">Belongs to the binding-protein-dependent transport system permease family. LivHM subfamily.</text>
</comment>
<protein>
    <submittedName>
        <fullName evidence="10">Urea ABC transporter permease subunit UrtB</fullName>
    </submittedName>
</protein>
<feature type="transmembrane region" description="Helical" evidence="9">
    <location>
        <begin position="12"/>
        <end position="40"/>
    </location>
</feature>
<evidence type="ECO:0000256" key="6">
    <source>
        <dbReference type="ARBA" id="ARBA00022989"/>
    </source>
</evidence>
<dbReference type="NCBIfam" id="TIGR03409">
    <property type="entry name" value="urea_trans_UrtB"/>
    <property type="match status" value="1"/>
</dbReference>
<evidence type="ECO:0000313" key="11">
    <source>
        <dbReference type="Proteomes" id="UP000057737"/>
    </source>
</evidence>
<accession>A0A120FHN8</accession>
<keyword evidence="5" id="KW-0029">Amino-acid transport</keyword>
<dbReference type="Pfam" id="PF02653">
    <property type="entry name" value="BPD_transp_2"/>
    <property type="match status" value="1"/>
</dbReference>